<keyword evidence="3 6" id="KW-0812">Transmembrane</keyword>
<evidence type="ECO:0000256" key="5">
    <source>
        <dbReference type="ARBA" id="ARBA00023136"/>
    </source>
</evidence>
<proteinExistence type="predicted"/>
<protein>
    <recommendedName>
        <fullName evidence="9">Lysylphosphatidylglycerol synthetase/UPF0104</fullName>
    </recommendedName>
</protein>
<dbReference type="InterPro" id="IPR022791">
    <property type="entry name" value="L-PG_synthase/AglD"/>
</dbReference>
<sequence>MKKKLLFILLNLLLLVIWIRIIDLNAFLNSFKGTEYVYIIISTFLGIITSLIISFRQKILIKSAGKNISVFFLWSRGFITSIASILLPFFSGGLLIAFLIAQKTKLKYLTVFSLLIIDFLLGLTISFFFAAIATIKWGIDNPLVLIGFGGLVLFFITVVIFTNRDKFKNIVKFNSKTIFKISSLTIVIFILGMIQSYLYFVAFNLHIDLIDFILATSVFGILGLLPGLPFKLGQYEFMGVISYVFLLGLNKDVVSAVLLTQHLVSITVSFAVGLLFVNLLGINLKKLRRVSNNKMVAS</sequence>
<keyword evidence="4 6" id="KW-1133">Transmembrane helix</keyword>
<feature type="transmembrane region" description="Helical" evidence="6">
    <location>
        <begin position="264"/>
        <end position="284"/>
    </location>
</feature>
<feature type="transmembrane region" description="Helical" evidence="6">
    <location>
        <begin position="77"/>
        <end position="101"/>
    </location>
</feature>
<feature type="transmembrane region" description="Helical" evidence="6">
    <location>
        <begin position="183"/>
        <end position="203"/>
    </location>
</feature>
<evidence type="ECO:0000256" key="3">
    <source>
        <dbReference type="ARBA" id="ARBA00022692"/>
    </source>
</evidence>
<organism evidence="7 8">
    <name type="scientific">Candidatus Daviesbacteria bacterium GW2011_GWA1_36_8</name>
    <dbReference type="NCBI Taxonomy" id="1618417"/>
    <lineage>
        <taxon>Bacteria</taxon>
        <taxon>Candidatus Daviesiibacteriota</taxon>
    </lineage>
</organism>
<dbReference type="EMBL" id="LBSJ01000046">
    <property type="protein sequence ID" value="KKQ13721.1"/>
    <property type="molecule type" value="Genomic_DNA"/>
</dbReference>
<evidence type="ECO:0000256" key="2">
    <source>
        <dbReference type="ARBA" id="ARBA00022475"/>
    </source>
</evidence>
<dbReference type="AlphaFoldDB" id="A0A0G0ICB5"/>
<dbReference type="Proteomes" id="UP000034448">
    <property type="component" value="Unassembled WGS sequence"/>
</dbReference>
<comment type="caution">
    <text evidence="7">The sequence shown here is derived from an EMBL/GenBank/DDBJ whole genome shotgun (WGS) entry which is preliminary data.</text>
</comment>
<feature type="transmembrane region" description="Helical" evidence="6">
    <location>
        <begin position="209"/>
        <end position="228"/>
    </location>
</feature>
<evidence type="ECO:0000256" key="6">
    <source>
        <dbReference type="SAM" id="Phobius"/>
    </source>
</evidence>
<feature type="transmembrane region" description="Helical" evidence="6">
    <location>
        <begin position="36"/>
        <end position="57"/>
    </location>
</feature>
<feature type="transmembrane region" description="Helical" evidence="6">
    <location>
        <begin position="108"/>
        <end position="131"/>
    </location>
</feature>
<comment type="subcellular location">
    <subcellularLocation>
        <location evidence="1">Cell membrane</location>
        <topology evidence="1">Multi-pass membrane protein</topology>
    </subcellularLocation>
</comment>
<evidence type="ECO:0000256" key="4">
    <source>
        <dbReference type="ARBA" id="ARBA00022989"/>
    </source>
</evidence>
<feature type="transmembrane region" description="Helical" evidence="6">
    <location>
        <begin position="143"/>
        <end position="162"/>
    </location>
</feature>
<feature type="transmembrane region" description="Helical" evidence="6">
    <location>
        <begin position="240"/>
        <end position="258"/>
    </location>
</feature>
<evidence type="ECO:0000313" key="8">
    <source>
        <dbReference type="Proteomes" id="UP000034448"/>
    </source>
</evidence>
<gene>
    <name evidence="7" type="ORF">US28_C0046G0006</name>
</gene>
<dbReference type="Pfam" id="PF03706">
    <property type="entry name" value="LPG_synthase_TM"/>
    <property type="match status" value="1"/>
</dbReference>
<evidence type="ECO:0000256" key="1">
    <source>
        <dbReference type="ARBA" id="ARBA00004651"/>
    </source>
</evidence>
<name>A0A0G0ICB5_9BACT</name>
<evidence type="ECO:0000313" key="7">
    <source>
        <dbReference type="EMBL" id="KKQ13721.1"/>
    </source>
</evidence>
<reference evidence="7 8" key="1">
    <citation type="journal article" date="2015" name="Nature">
        <title>rRNA introns, odd ribosomes, and small enigmatic genomes across a large radiation of phyla.</title>
        <authorList>
            <person name="Brown C.T."/>
            <person name="Hug L.A."/>
            <person name="Thomas B.C."/>
            <person name="Sharon I."/>
            <person name="Castelle C.J."/>
            <person name="Singh A."/>
            <person name="Wilkins M.J."/>
            <person name="Williams K.H."/>
            <person name="Banfield J.F."/>
        </authorList>
    </citation>
    <scope>NUCLEOTIDE SEQUENCE [LARGE SCALE GENOMIC DNA]</scope>
</reference>
<dbReference type="GO" id="GO:0005886">
    <property type="term" value="C:plasma membrane"/>
    <property type="evidence" value="ECO:0007669"/>
    <property type="project" value="UniProtKB-SubCell"/>
</dbReference>
<accession>A0A0G0ICB5</accession>
<keyword evidence="5 6" id="KW-0472">Membrane</keyword>
<feature type="transmembrane region" description="Helical" evidence="6">
    <location>
        <begin position="6"/>
        <end position="24"/>
    </location>
</feature>
<evidence type="ECO:0008006" key="9">
    <source>
        <dbReference type="Google" id="ProtNLM"/>
    </source>
</evidence>
<keyword evidence="2" id="KW-1003">Cell membrane</keyword>